<keyword evidence="14" id="KW-0966">Cell projection</keyword>
<dbReference type="SUPFAM" id="SSF140566">
    <property type="entry name" value="FlgN-like"/>
    <property type="match status" value="1"/>
</dbReference>
<evidence type="ECO:0000256" key="12">
    <source>
        <dbReference type="SAM" id="MobiDB-lite"/>
    </source>
</evidence>
<comment type="subunit">
    <text evidence="10">The basal body constitutes a major portion of the flagellar organelle and consists of four rings (L,P,S, and M) mounted on a central rod. The rod consists of about 26 subunits of FlgG in the distal portion, and FlgB, FlgC and FlgF are thought to build up the proximal portion of the rod with about 6 subunits each.</text>
</comment>
<evidence type="ECO:0000256" key="5">
    <source>
        <dbReference type="ARBA" id="ARBA00017948"/>
    </source>
</evidence>
<keyword evidence="14" id="KW-0282">Flagellum</keyword>
<dbReference type="InterPro" id="IPR000527">
    <property type="entry name" value="Flag_Lring"/>
</dbReference>
<dbReference type="Pfam" id="PF00460">
    <property type="entry name" value="Flg_bb_rod"/>
    <property type="match status" value="3"/>
</dbReference>
<keyword evidence="14" id="KW-0969">Cilium</keyword>
<comment type="similarity">
    <text evidence="4">Belongs to the flagella basal body rod proteins family.</text>
</comment>
<dbReference type="EMBL" id="CAXAMM010038659">
    <property type="protein sequence ID" value="CAK9079844.1"/>
    <property type="molecule type" value="Genomic_DNA"/>
</dbReference>
<dbReference type="SMART" id="SM00858">
    <property type="entry name" value="SAF"/>
    <property type="match status" value="1"/>
</dbReference>
<sequence>MPYGLYLSAEGAEAQSFRMEVITNNLANVNTPGFKRDLAVFQARYAEANIQGLDQPGSGSINDIGGGIEVRETETDYTMGPLKNTGAPTDFAVKGEGFFVIDRDGEQMLTRSGNFMLTNEGDLVTQQGYPVLDPTGNAIVIDPGQGPWQLTSDGSIAQAGTRRPLALVKPTSLDQLAKAGENLFRPLSEPQPLEEKSRHVISGFLEQSGVSATLETMQLIEASRAFEANVSMIRHQDEMLNGLVNRALETKLDVIANNLANSNTTAFKKDRANFEDLFYRDIALPGLPDVSQQLTPTGIAVGLGSRVQSTQTNFEQGAFQATDRELDIAVEGHGFLQVADPAGGPTQYTRAGNLSINADGNLVIGSASTGRLLEPPIAIPQDATRIAISSAGIVAVQQADQTDLAQVGTIQLSRFINPEGLLKLGENLYAETEASGQALIGDPQQQGYGAIRQGWLEASNVEPVQELIDLITTQRAFELNSQAVQAAAVVVFCMCSVATAAQLRLRSDVHPQGALVLLGDVAEILTNDPVEAERLASIELFPAPASSRKRFVSLYEMRDALQRKLDLSGISLSGASRITVHGVMLEEEPEPEPERAPVVRPVSSVVKKRAELRVEEALTDYLRQQARSEGPWTIRFSMSESQMQSNAEALAKADTTVTVMGGRAPWTGSQSFSISVESTTIEGETELQQFSIDTVVTLPPAVVVAARPLTRGSLIREGDVRLDFQSDLRKGDATFDRIEDVIGLETTQSIAAGDAMLGRELRKPLLVKAGDAVTVYARTGGIQVRTVARARDSGSMGELVSVETLNDRKAYFARVSGIQKVEVYARAVSAEGAMPAEPKTIGPEVEELSAKFRAQLERAKERQQLATNAKQPRAVEPASFEAASEPQMQVRQSATEGSPTILHPVTVVDPAQSSSIYAMPDARTGLTLEDLSLTTIAITPPQEIQKYDTITIIVDEKSQMLSEGEMQRRKRANLTAILEDWIEFEGGWSIRAAKQRLGDQIIGGNLNSQFRTQSELETRDGLKFRIAATVVDIRPNGHLVLEAHKTIKNNDEFWEQRLTGIVNPEDILPNRSVLSEKITNLNIAKCEEGHVRDGYRRGWLLEIFDRQEENTLQGWGLVVGLNGTGDGGSFLPTIRPLAQMLQLMGNQLGDAGPLELKNANNVALVLVTATVPAAGGRQGDQIDCQVMSIGAAKSLAGGRLFMTPLTGPIAGSTQVFATTQGWLEIEDSSNPTTAVVHRGCRLEADFFNNFIKDNKITLVLEQNHANFQLASEVAELINTQLPIHSNSGFMARALDPVNIEVTIPEGYRADPVLFVSLVQQLPLLEIQSEARVVINERNGSIVIDGDVEIGPVVVTHKNVIVEALGITPSDRFFAVNPNQEETTKLQSLIEALGAIQVPNEDVIDIIKNIERSGRESMINAIQSAYNPVQFQQATYSQMNDATLSAERLETAEGDKELREAFGQFVGETFFGQMLSAMRKTVGKDPYFHGGRAEEMFQSQLDQVMAEEMSKASAESFTEVAGLLTDLSSTQSRLLEVLAEKRELLLSANHEGLATIADREREIIGELEACSDRRKALLGQAEEQGLPSDSLRSLAAVIPAKDQKQLVGQFHQAATQTRILQHQSLANWATMSLFSSIQLANNTLRAQQIGLQVVGQNISNANTPGYIREEVVFTPAPTQKVGNLLFGLGVDVQGVVQKVDKFLEERLRTASSDRANSEAKENTWFQLEGLIGELSDTDLSTALNDFISSINEVLNQPESVSVRNLAVLQGQTLTAQINRLSSRTTELRVDLNDRVEGSVQDINRLIGEIRELNQRITETEGGNTSASDAVGLRDKRGVALTELSELISIQVVEQASGAVNVYSGSDFLVFEGTTRQVQATEVNDRGLTVSQLSIKETGTPLDLSSGKVGGYVSGRDEILGNFQDQLNEFTSTFIYEFNRVFSSGQGLTGYQSLTSEFGVDDVDAALDAAGLEFTPENGSFEVQIFNRQTGLTETSDVFVNLDGLDDDTSLSDLAAALDAIDGLSATIDTANRLQITSDTPDQDFAFSNDTSGVLAALGLNTFFKGTAAGDVGVSQVLAADPGKFAASANGIGTDTTNAVQLAGFLDRPLETANGTTITDLYDRLSGETTQNAAVARAVADGFRVFEQTLQGDHLAISGVSIDEETVRMISYQRVFQAAARYISELSDLLDLLVNL</sequence>
<dbReference type="InterPro" id="IPR010930">
    <property type="entry name" value="Flg_bb/hook_C_dom"/>
</dbReference>
<keyword evidence="15" id="KW-1185">Reference proteome</keyword>
<dbReference type="Gene3D" id="1.20.58.300">
    <property type="entry name" value="FlgN-like"/>
    <property type="match status" value="1"/>
</dbReference>
<dbReference type="InterPro" id="IPR020013">
    <property type="entry name" value="Flagellar_FlgE/F/G"/>
</dbReference>
<protein>
    <recommendedName>
        <fullName evidence="5">Flagellar basal-body rod protein FlgG</fullName>
    </recommendedName>
    <alternativeName>
        <fullName evidence="11">Distal rod protein</fullName>
    </alternativeName>
</protein>
<dbReference type="NCBIfam" id="TIGR02488">
    <property type="entry name" value="flgG_G_neg"/>
    <property type="match status" value="1"/>
</dbReference>
<dbReference type="Gene3D" id="2.30.30.760">
    <property type="match status" value="1"/>
</dbReference>
<dbReference type="SUPFAM" id="SSF117143">
    <property type="entry name" value="Flagellar hook protein flgE"/>
    <property type="match status" value="2"/>
</dbReference>
<dbReference type="InterPro" id="IPR017585">
    <property type="entry name" value="SAF_FlgA"/>
</dbReference>
<dbReference type="Proteomes" id="UP001642464">
    <property type="component" value="Unassembled WGS sequence"/>
</dbReference>
<dbReference type="NCBIfam" id="TIGR02492">
    <property type="entry name" value="flgK_ends"/>
    <property type="match status" value="1"/>
</dbReference>
<feature type="domain" description="SAF" evidence="13">
    <location>
        <begin position="700"/>
        <end position="762"/>
    </location>
</feature>
<comment type="subcellular location">
    <subcellularLocation>
        <location evidence="1">Bacterial flagellum</location>
    </subcellularLocation>
    <subcellularLocation>
        <location evidence="2">Membrane</location>
    </subcellularLocation>
    <subcellularLocation>
        <location evidence="3">Secreted</location>
    </subcellularLocation>
</comment>
<dbReference type="InterPro" id="IPR053927">
    <property type="entry name" value="FlgK_helical"/>
</dbReference>
<keyword evidence="6" id="KW-0964">Secreted</keyword>
<dbReference type="InterPro" id="IPR053967">
    <property type="entry name" value="LlgE_F_G-like_D1"/>
</dbReference>
<dbReference type="CDD" id="cd11614">
    <property type="entry name" value="SAF_CpaB_FlgA_like"/>
    <property type="match status" value="1"/>
</dbReference>
<dbReference type="InterPro" id="IPR019301">
    <property type="entry name" value="Flagellar_prot_FlgJ_N"/>
</dbReference>
<name>A0ABP0PVA1_9DINO</name>
<keyword evidence="8" id="KW-0472">Membrane</keyword>
<evidence type="ECO:0000256" key="7">
    <source>
        <dbReference type="ARBA" id="ARBA00022729"/>
    </source>
</evidence>
<dbReference type="PROSITE" id="PS00588">
    <property type="entry name" value="FLAGELLA_BB_ROD"/>
    <property type="match status" value="1"/>
</dbReference>
<feature type="region of interest" description="Disordered" evidence="12">
    <location>
        <begin position="859"/>
        <end position="896"/>
    </location>
</feature>
<dbReference type="PANTHER" id="PTHR30033:SF2">
    <property type="entry name" value="FLAGELLAR HOOK PROTEIN"/>
    <property type="match status" value="1"/>
</dbReference>
<dbReference type="InterPro" id="IPR036679">
    <property type="entry name" value="FlgN-like_sf"/>
</dbReference>
<dbReference type="PANTHER" id="PTHR30033">
    <property type="entry name" value="FLAGELLAR HOOK-ASSOCIATED PROTEIN 1"/>
    <property type="match status" value="1"/>
</dbReference>
<evidence type="ECO:0000259" key="13">
    <source>
        <dbReference type="SMART" id="SM00858"/>
    </source>
</evidence>
<proteinExistence type="inferred from homology"/>
<comment type="caution">
    <text evidence="14">The sequence shown here is derived from an EMBL/GenBank/DDBJ whole genome shotgun (WGS) entry which is preliminary data.</text>
</comment>
<dbReference type="NCBIfam" id="TIGR03506">
    <property type="entry name" value="FlgEFG_subfam"/>
    <property type="match status" value="3"/>
</dbReference>
<dbReference type="SUPFAM" id="SSF64518">
    <property type="entry name" value="Phase 1 flagellin"/>
    <property type="match status" value="1"/>
</dbReference>
<dbReference type="Pfam" id="PF02107">
    <property type="entry name" value="FlgH"/>
    <property type="match status" value="1"/>
</dbReference>
<dbReference type="InterPro" id="IPR012834">
    <property type="entry name" value="FlgG_G_neg"/>
</dbReference>
<dbReference type="PRINTS" id="PR01010">
    <property type="entry name" value="FLGPRINGFLGI"/>
</dbReference>
<evidence type="ECO:0000256" key="4">
    <source>
        <dbReference type="ARBA" id="ARBA00009677"/>
    </source>
</evidence>
<accession>A0ABP0PVA1</accession>
<dbReference type="Pfam" id="PF13144">
    <property type="entry name" value="ChapFlgA"/>
    <property type="match status" value="1"/>
</dbReference>
<dbReference type="NCBIfam" id="TIGR03170">
    <property type="entry name" value="flgA_cterm"/>
    <property type="match status" value="1"/>
</dbReference>
<dbReference type="Pfam" id="PF10135">
    <property type="entry name" value="Rod-binding"/>
    <property type="match status" value="1"/>
</dbReference>
<evidence type="ECO:0000256" key="3">
    <source>
        <dbReference type="ARBA" id="ARBA00004613"/>
    </source>
</evidence>
<evidence type="ECO:0000256" key="11">
    <source>
        <dbReference type="ARBA" id="ARBA00032912"/>
    </source>
</evidence>
<dbReference type="Pfam" id="PF22638">
    <property type="entry name" value="FlgK_D1"/>
    <property type="match status" value="1"/>
</dbReference>
<feature type="compositionally biased region" description="Polar residues" evidence="12">
    <location>
        <begin position="886"/>
        <end position="896"/>
    </location>
</feature>
<evidence type="ECO:0000256" key="2">
    <source>
        <dbReference type="ARBA" id="ARBA00004370"/>
    </source>
</evidence>
<keyword evidence="9" id="KW-0975">Bacterial flagellum</keyword>
<evidence type="ECO:0000313" key="14">
    <source>
        <dbReference type="EMBL" id="CAK9079844.1"/>
    </source>
</evidence>
<dbReference type="InterPro" id="IPR001444">
    <property type="entry name" value="Flag_bb_rod_N"/>
</dbReference>
<evidence type="ECO:0000256" key="8">
    <source>
        <dbReference type="ARBA" id="ARBA00023136"/>
    </source>
</evidence>
<evidence type="ECO:0000313" key="15">
    <source>
        <dbReference type="Proteomes" id="UP001642464"/>
    </source>
</evidence>
<organism evidence="14 15">
    <name type="scientific">Durusdinium trenchii</name>
    <dbReference type="NCBI Taxonomy" id="1381693"/>
    <lineage>
        <taxon>Eukaryota</taxon>
        <taxon>Sar</taxon>
        <taxon>Alveolata</taxon>
        <taxon>Dinophyceae</taxon>
        <taxon>Suessiales</taxon>
        <taxon>Symbiodiniaceae</taxon>
        <taxon>Durusdinium</taxon>
    </lineage>
</organism>
<dbReference type="InterPro" id="IPR001782">
    <property type="entry name" value="Flag_FlgI"/>
</dbReference>
<reference evidence="14 15" key="1">
    <citation type="submission" date="2024-02" db="EMBL/GenBank/DDBJ databases">
        <authorList>
            <person name="Chen Y."/>
            <person name="Shah S."/>
            <person name="Dougan E. K."/>
            <person name="Thang M."/>
            <person name="Chan C."/>
        </authorList>
    </citation>
    <scope>NUCLEOTIDE SEQUENCE [LARGE SCALE GENOMIC DNA]</scope>
</reference>
<gene>
    <name evidence="14" type="ORF">SCF082_LOCUS38097</name>
</gene>
<dbReference type="InterPro" id="IPR019776">
    <property type="entry name" value="Flagellar_basal_body_rod_CS"/>
</dbReference>
<evidence type="ECO:0000256" key="1">
    <source>
        <dbReference type="ARBA" id="ARBA00004365"/>
    </source>
</evidence>
<dbReference type="Pfam" id="PF06429">
    <property type="entry name" value="Flg_bbr_C"/>
    <property type="match status" value="3"/>
</dbReference>
<keyword evidence="7" id="KW-0732">Signal</keyword>
<evidence type="ECO:0000256" key="6">
    <source>
        <dbReference type="ARBA" id="ARBA00022525"/>
    </source>
</evidence>
<dbReference type="Pfam" id="PF02119">
    <property type="entry name" value="FlgI"/>
    <property type="match status" value="1"/>
</dbReference>
<evidence type="ECO:0000256" key="9">
    <source>
        <dbReference type="ARBA" id="ARBA00023143"/>
    </source>
</evidence>
<evidence type="ECO:0000256" key="10">
    <source>
        <dbReference type="ARBA" id="ARBA00025933"/>
    </source>
</evidence>
<dbReference type="InterPro" id="IPR013974">
    <property type="entry name" value="SAF"/>
</dbReference>
<dbReference type="InterPro" id="IPR002371">
    <property type="entry name" value="FlgK"/>
</dbReference>
<dbReference type="InterPro" id="IPR037925">
    <property type="entry name" value="FlgE/F/G-like"/>
</dbReference>
<dbReference type="Gene3D" id="3.90.1210.10">
    <property type="entry name" value="Antifreeze-like/N-acetylneuraminic acid synthase C-terminal domain"/>
    <property type="match status" value="1"/>
</dbReference>
<dbReference type="Pfam" id="PF22692">
    <property type="entry name" value="LlgE_F_G_D1"/>
    <property type="match status" value="2"/>
</dbReference>